<name>A0A0X3UPU5_9ACTN</name>
<dbReference type="PANTHER" id="PTHR48090:SF8">
    <property type="entry name" value="GLYCOSYLTRANSFERASE CSBB-RELATED"/>
    <property type="match status" value="1"/>
</dbReference>
<protein>
    <submittedName>
        <fullName evidence="4">Sugar transferase</fullName>
    </submittedName>
</protein>
<dbReference type="SUPFAM" id="SSF53448">
    <property type="entry name" value="Nucleotide-diphospho-sugar transferases"/>
    <property type="match status" value="1"/>
</dbReference>
<dbReference type="GO" id="GO:0005886">
    <property type="term" value="C:plasma membrane"/>
    <property type="evidence" value="ECO:0007669"/>
    <property type="project" value="TreeGrafter"/>
</dbReference>
<dbReference type="Gene3D" id="3.90.550.10">
    <property type="entry name" value="Spore Coat Polysaccharide Biosynthesis Protein SpsA, Chain A"/>
    <property type="match status" value="1"/>
</dbReference>
<dbReference type="GO" id="GO:0016740">
    <property type="term" value="F:transferase activity"/>
    <property type="evidence" value="ECO:0007669"/>
    <property type="project" value="UniProtKB-KW"/>
</dbReference>
<organism evidence="4 5">
    <name type="scientific">Actinoplanes awajinensis subsp. mycoplanecinus</name>
    <dbReference type="NCBI Taxonomy" id="135947"/>
    <lineage>
        <taxon>Bacteria</taxon>
        <taxon>Bacillati</taxon>
        <taxon>Actinomycetota</taxon>
        <taxon>Actinomycetes</taxon>
        <taxon>Micromonosporales</taxon>
        <taxon>Micromonosporaceae</taxon>
        <taxon>Actinoplanes</taxon>
    </lineage>
</organism>
<evidence type="ECO:0000313" key="4">
    <source>
        <dbReference type="EMBL" id="KUL34515.1"/>
    </source>
</evidence>
<evidence type="ECO:0000259" key="3">
    <source>
        <dbReference type="Pfam" id="PF00535"/>
    </source>
</evidence>
<dbReference type="InterPro" id="IPR029044">
    <property type="entry name" value="Nucleotide-diphossugar_trans"/>
</dbReference>
<accession>A0A0X3UPU5</accession>
<keyword evidence="2" id="KW-0472">Membrane</keyword>
<comment type="similarity">
    <text evidence="1">Belongs to the glycosyltransferase 2 family.</text>
</comment>
<dbReference type="PANTHER" id="PTHR48090">
    <property type="entry name" value="UNDECAPRENYL-PHOSPHATE 4-DEOXY-4-FORMAMIDO-L-ARABINOSE TRANSFERASE-RELATED"/>
    <property type="match status" value="1"/>
</dbReference>
<dbReference type="EMBL" id="LLZH01000121">
    <property type="protein sequence ID" value="KUL34515.1"/>
    <property type="molecule type" value="Genomic_DNA"/>
</dbReference>
<comment type="caution">
    <text evidence="4">The sequence shown here is derived from an EMBL/GenBank/DDBJ whole genome shotgun (WGS) entry which is preliminary data.</text>
</comment>
<dbReference type="CDD" id="cd04187">
    <property type="entry name" value="DPM1_like_bac"/>
    <property type="match status" value="1"/>
</dbReference>
<keyword evidence="2" id="KW-1133">Transmembrane helix</keyword>
<dbReference type="Proteomes" id="UP000053244">
    <property type="component" value="Unassembled WGS sequence"/>
</dbReference>
<evidence type="ECO:0000256" key="2">
    <source>
        <dbReference type="SAM" id="Phobius"/>
    </source>
</evidence>
<keyword evidence="5" id="KW-1185">Reference proteome</keyword>
<dbReference type="OrthoDB" id="9811884at2"/>
<sequence length="343" mass="37635">MSTGTSTVATNPIDNVRRGADCAVTALIPCYNEEACIERAYREIAAELEHFTECEILFVDDGSTDTTLEKIKAFAAADERVKFISFARNFGLEAAFSAGFKYARTKWTVQLDADLQSPPAEIHTLLDKALEGYDIVFGIRLNRRDPWLRRMGSIGHQLVAQKLLGIKLPLRASVFRLVRTSVARRIVETNLRSPYFIATAPLVGARYIAVPTKHQARVAGVAKWNAARLISHAMDLWIGFSIRPLALVHLTAVVAATASTVLLALLALGWIGPTAIAVATLLLGSAAFLGLGVLSRYMIPALRVRSELPRFYIRETNIPIDQADDLYGSEQPWVGTAQGRPMS</sequence>
<feature type="transmembrane region" description="Helical" evidence="2">
    <location>
        <begin position="276"/>
        <end position="299"/>
    </location>
</feature>
<dbReference type="Pfam" id="PF00535">
    <property type="entry name" value="Glycos_transf_2"/>
    <property type="match status" value="1"/>
</dbReference>
<gene>
    <name evidence="4" type="ORF">ADL15_15675</name>
</gene>
<reference evidence="4 5" key="1">
    <citation type="submission" date="2015-10" db="EMBL/GenBank/DDBJ databases">
        <authorList>
            <person name="Gilbert D.G."/>
        </authorList>
    </citation>
    <scope>NUCLEOTIDE SEQUENCE [LARGE SCALE GENOMIC DNA]</scope>
    <source>
        <strain evidence="4 5">NRRL B-16712</strain>
    </source>
</reference>
<dbReference type="AlphaFoldDB" id="A0A0X3UPU5"/>
<dbReference type="InterPro" id="IPR050256">
    <property type="entry name" value="Glycosyltransferase_2"/>
</dbReference>
<evidence type="ECO:0000256" key="1">
    <source>
        <dbReference type="ARBA" id="ARBA00006739"/>
    </source>
</evidence>
<keyword evidence="4" id="KW-0808">Transferase</keyword>
<feature type="domain" description="Glycosyltransferase 2-like" evidence="3">
    <location>
        <begin position="26"/>
        <end position="185"/>
    </location>
</feature>
<dbReference type="InterPro" id="IPR001173">
    <property type="entry name" value="Glyco_trans_2-like"/>
</dbReference>
<proteinExistence type="inferred from homology"/>
<keyword evidence="2" id="KW-0812">Transmembrane</keyword>
<evidence type="ECO:0000313" key="5">
    <source>
        <dbReference type="Proteomes" id="UP000053244"/>
    </source>
</evidence>
<feature type="transmembrane region" description="Helical" evidence="2">
    <location>
        <begin position="246"/>
        <end position="270"/>
    </location>
</feature>
<dbReference type="RefSeq" id="WP_083971287.1">
    <property type="nucleotide sequence ID" value="NZ_LLZH01000121.1"/>
</dbReference>